<name>A0A9P6DY38_9AGAM</name>
<reference evidence="2" key="1">
    <citation type="journal article" date="2020" name="Nat. Commun.">
        <title>Large-scale genome sequencing of mycorrhizal fungi provides insights into the early evolution of symbiotic traits.</title>
        <authorList>
            <person name="Miyauchi S."/>
            <person name="Kiss E."/>
            <person name="Kuo A."/>
            <person name="Drula E."/>
            <person name="Kohler A."/>
            <person name="Sanchez-Garcia M."/>
            <person name="Morin E."/>
            <person name="Andreopoulos B."/>
            <person name="Barry K.W."/>
            <person name="Bonito G."/>
            <person name="Buee M."/>
            <person name="Carver A."/>
            <person name="Chen C."/>
            <person name="Cichocki N."/>
            <person name="Clum A."/>
            <person name="Culley D."/>
            <person name="Crous P.W."/>
            <person name="Fauchery L."/>
            <person name="Girlanda M."/>
            <person name="Hayes R.D."/>
            <person name="Keri Z."/>
            <person name="LaButti K."/>
            <person name="Lipzen A."/>
            <person name="Lombard V."/>
            <person name="Magnuson J."/>
            <person name="Maillard F."/>
            <person name="Murat C."/>
            <person name="Nolan M."/>
            <person name="Ohm R.A."/>
            <person name="Pangilinan J."/>
            <person name="Pereira M.F."/>
            <person name="Perotto S."/>
            <person name="Peter M."/>
            <person name="Pfister S."/>
            <person name="Riley R."/>
            <person name="Sitrit Y."/>
            <person name="Stielow J.B."/>
            <person name="Szollosi G."/>
            <person name="Zifcakova L."/>
            <person name="Stursova M."/>
            <person name="Spatafora J.W."/>
            <person name="Tedersoo L."/>
            <person name="Vaario L.M."/>
            <person name="Yamada A."/>
            <person name="Yan M."/>
            <person name="Wang P."/>
            <person name="Xu J."/>
            <person name="Bruns T."/>
            <person name="Baldrian P."/>
            <person name="Vilgalys R."/>
            <person name="Dunand C."/>
            <person name="Henrissat B."/>
            <person name="Grigoriev I.V."/>
            <person name="Hibbett D."/>
            <person name="Nagy L.G."/>
            <person name="Martin F.M."/>
        </authorList>
    </citation>
    <scope>NUCLEOTIDE SEQUENCE</scope>
    <source>
        <strain evidence="2">UP504</strain>
    </source>
</reference>
<organism evidence="2 3">
    <name type="scientific">Hydnum rufescens UP504</name>
    <dbReference type="NCBI Taxonomy" id="1448309"/>
    <lineage>
        <taxon>Eukaryota</taxon>
        <taxon>Fungi</taxon>
        <taxon>Dikarya</taxon>
        <taxon>Basidiomycota</taxon>
        <taxon>Agaricomycotina</taxon>
        <taxon>Agaricomycetes</taxon>
        <taxon>Cantharellales</taxon>
        <taxon>Hydnaceae</taxon>
        <taxon>Hydnum</taxon>
    </lineage>
</organism>
<evidence type="ECO:0000313" key="3">
    <source>
        <dbReference type="Proteomes" id="UP000886523"/>
    </source>
</evidence>
<protein>
    <submittedName>
        <fullName evidence="2">Uncharacterized protein</fullName>
    </submittedName>
</protein>
<sequence length="173" mass="18565">MLPVRKKSSETWDQLGMCFNWIQTTHIRRKTSRQHYKPDSFSTTGSRTGTPSLNEAWYGPTVQRGTVTEQTPNTQQHRPKISLGAGGDAIHDTHAVGGPAHFIGSEPNTTYARAIVDAAQHDGKLPPMIDGPGGGADAQSHTALSQGLRGDLEFGPGGNATQKTPGPKQSNQR</sequence>
<evidence type="ECO:0000313" key="2">
    <source>
        <dbReference type="EMBL" id="KAF9515559.1"/>
    </source>
</evidence>
<feature type="compositionally biased region" description="Polar residues" evidence="1">
    <location>
        <begin position="159"/>
        <end position="173"/>
    </location>
</feature>
<dbReference type="EMBL" id="MU128948">
    <property type="protein sequence ID" value="KAF9515559.1"/>
    <property type="molecule type" value="Genomic_DNA"/>
</dbReference>
<dbReference type="AlphaFoldDB" id="A0A9P6DY38"/>
<comment type="caution">
    <text evidence="2">The sequence shown here is derived from an EMBL/GenBank/DDBJ whole genome shotgun (WGS) entry which is preliminary data.</text>
</comment>
<evidence type="ECO:0000256" key="1">
    <source>
        <dbReference type="SAM" id="MobiDB-lite"/>
    </source>
</evidence>
<keyword evidence="3" id="KW-1185">Reference proteome</keyword>
<accession>A0A9P6DY38</accession>
<feature type="region of interest" description="Disordered" evidence="1">
    <location>
        <begin position="29"/>
        <end position="56"/>
    </location>
</feature>
<dbReference type="Proteomes" id="UP000886523">
    <property type="component" value="Unassembled WGS sequence"/>
</dbReference>
<feature type="compositionally biased region" description="Polar residues" evidence="1">
    <location>
        <begin position="40"/>
        <end position="53"/>
    </location>
</feature>
<gene>
    <name evidence="2" type="ORF">BS47DRAFT_1341721</name>
</gene>
<proteinExistence type="predicted"/>
<feature type="region of interest" description="Disordered" evidence="1">
    <location>
        <begin position="125"/>
        <end position="173"/>
    </location>
</feature>